<accession>A0AAV7PR84</accession>
<sequence>MIQITNGVCGFSLATGQTANQLIRGRDCSCQLRGSRGQRAPCICCVWRSPSNWIRNFEFHDSSLRGTWRYTEHQ</sequence>
<name>A0AAV7PR84_PLEWA</name>
<reference evidence="1" key="1">
    <citation type="journal article" date="2022" name="bioRxiv">
        <title>Sequencing and chromosome-scale assembly of the giantPleurodeles waltlgenome.</title>
        <authorList>
            <person name="Brown T."/>
            <person name="Elewa A."/>
            <person name="Iarovenko S."/>
            <person name="Subramanian E."/>
            <person name="Araus A.J."/>
            <person name="Petzold A."/>
            <person name="Susuki M."/>
            <person name="Suzuki K.-i.T."/>
            <person name="Hayashi T."/>
            <person name="Toyoda A."/>
            <person name="Oliveira C."/>
            <person name="Osipova E."/>
            <person name="Leigh N.D."/>
            <person name="Simon A."/>
            <person name="Yun M.H."/>
        </authorList>
    </citation>
    <scope>NUCLEOTIDE SEQUENCE</scope>
    <source>
        <strain evidence="1">20211129_DDA</strain>
        <tissue evidence="1">Liver</tissue>
    </source>
</reference>
<comment type="caution">
    <text evidence="1">The sequence shown here is derived from an EMBL/GenBank/DDBJ whole genome shotgun (WGS) entry which is preliminary data.</text>
</comment>
<organism evidence="1 2">
    <name type="scientific">Pleurodeles waltl</name>
    <name type="common">Iberian ribbed newt</name>
    <dbReference type="NCBI Taxonomy" id="8319"/>
    <lineage>
        <taxon>Eukaryota</taxon>
        <taxon>Metazoa</taxon>
        <taxon>Chordata</taxon>
        <taxon>Craniata</taxon>
        <taxon>Vertebrata</taxon>
        <taxon>Euteleostomi</taxon>
        <taxon>Amphibia</taxon>
        <taxon>Batrachia</taxon>
        <taxon>Caudata</taxon>
        <taxon>Salamandroidea</taxon>
        <taxon>Salamandridae</taxon>
        <taxon>Pleurodelinae</taxon>
        <taxon>Pleurodeles</taxon>
    </lineage>
</organism>
<evidence type="ECO:0000313" key="1">
    <source>
        <dbReference type="EMBL" id="KAJ1130666.1"/>
    </source>
</evidence>
<dbReference type="Proteomes" id="UP001066276">
    <property type="component" value="Chromosome 7"/>
</dbReference>
<dbReference type="EMBL" id="JANPWB010000011">
    <property type="protein sequence ID" value="KAJ1130666.1"/>
    <property type="molecule type" value="Genomic_DNA"/>
</dbReference>
<dbReference type="AlphaFoldDB" id="A0AAV7PR84"/>
<protein>
    <submittedName>
        <fullName evidence="1">Uncharacterized protein</fullName>
    </submittedName>
</protein>
<gene>
    <name evidence="1" type="ORF">NDU88_009016</name>
</gene>
<proteinExistence type="predicted"/>
<keyword evidence="2" id="KW-1185">Reference proteome</keyword>
<evidence type="ECO:0000313" key="2">
    <source>
        <dbReference type="Proteomes" id="UP001066276"/>
    </source>
</evidence>